<keyword evidence="1" id="KW-0812">Transmembrane</keyword>
<evidence type="ECO:0000313" key="3">
    <source>
        <dbReference type="EMBL" id="QOP46502.1"/>
    </source>
</evidence>
<feature type="transmembrane region" description="Helical" evidence="1">
    <location>
        <begin position="12"/>
        <end position="30"/>
    </location>
</feature>
<dbReference type="KEGG" id="spal:FM071_09425"/>
<dbReference type="Proteomes" id="UP000593580">
    <property type="component" value="Chromosome"/>
</dbReference>
<proteinExistence type="predicted"/>
<dbReference type="EMBL" id="CP041406">
    <property type="protein sequence ID" value="QOP46502.1"/>
    <property type="molecule type" value="Genomic_DNA"/>
</dbReference>
<dbReference type="Pfam" id="PF13115">
    <property type="entry name" value="YtkA"/>
    <property type="match status" value="1"/>
</dbReference>
<dbReference type="AlphaFoldDB" id="A0A7M1BCK4"/>
<accession>A0A7M1BCK4</accession>
<keyword evidence="4" id="KW-1185">Reference proteome</keyword>
<name>A0A7M1BCK4_9BACT</name>
<gene>
    <name evidence="3" type="ORF">FM071_09425</name>
</gene>
<keyword evidence="1" id="KW-1133">Transmembrane helix</keyword>
<keyword evidence="1" id="KW-0472">Membrane</keyword>
<reference evidence="3 4" key="1">
    <citation type="submission" date="2019-07" db="EMBL/GenBank/DDBJ databases">
        <title>Sulfurimonas paralvinellae sp. nov., a novel mesophilic, hydrogen- and sulfur-oxidizing chemolithoautotroph within the Epsilonproteo- bacteria isolated from a deep-sea hydrothermal vent polychaete nest, reclassification of Thiomicrospira denitrificans as Sulfurimonas denitrificans comb. nov. and emended description of the genus Sulfurimonas.</title>
        <authorList>
            <person name="Wang S."/>
            <person name="Jiang L."/>
            <person name="Shao Z."/>
        </authorList>
    </citation>
    <scope>NUCLEOTIDE SEQUENCE [LARGE SCALE GENOMIC DNA]</scope>
    <source>
        <strain evidence="3 4">GO25</strain>
    </source>
</reference>
<evidence type="ECO:0000313" key="4">
    <source>
        <dbReference type="Proteomes" id="UP000593580"/>
    </source>
</evidence>
<protein>
    <recommendedName>
        <fullName evidence="2">YtkA-like domain-containing protein</fullName>
    </recommendedName>
</protein>
<dbReference type="InterPro" id="IPR032693">
    <property type="entry name" value="YtkA-like_dom"/>
</dbReference>
<feature type="domain" description="YtkA-like" evidence="2">
    <location>
        <begin position="68"/>
        <end position="144"/>
    </location>
</feature>
<organism evidence="3 4">
    <name type="scientific">Sulfurimonas paralvinellae</name>
    <dbReference type="NCBI Taxonomy" id="317658"/>
    <lineage>
        <taxon>Bacteria</taxon>
        <taxon>Pseudomonadati</taxon>
        <taxon>Campylobacterota</taxon>
        <taxon>Epsilonproteobacteria</taxon>
        <taxon>Campylobacterales</taxon>
        <taxon>Sulfurimonadaceae</taxon>
        <taxon>Sulfurimonas</taxon>
    </lineage>
</organism>
<dbReference type="RefSeq" id="WP_193110762.1">
    <property type="nucleotide sequence ID" value="NZ_CP041406.1"/>
</dbReference>
<evidence type="ECO:0000256" key="1">
    <source>
        <dbReference type="SAM" id="Phobius"/>
    </source>
</evidence>
<evidence type="ECO:0000259" key="2">
    <source>
        <dbReference type="Pfam" id="PF13115"/>
    </source>
</evidence>
<sequence length="175" mass="19879">MSIIKSGKLWPFAIALAITGVVGLGAWTIIETSKADIQPSDAYMTNYQDADANANKLIKSRIAFDKEYRLKYVTEQIKENGCDVKYALTTKDGKAVEGAKMVLEISRPEVETYTKKFDNPKFEENLYVFHDVKFPKTGVWNLMLKVDAGDKSRFYAIKTDTRIKNDRSIQEASQY</sequence>